<organism evidence="2 3">
    <name type="scientific">Sphingomonas rosea</name>
    <dbReference type="NCBI Taxonomy" id="335605"/>
    <lineage>
        <taxon>Bacteria</taxon>
        <taxon>Pseudomonadati</taxon>
        <taxon>Pseudomonadota</taxon>
        <taxon>Alphaproteobacteria</taxon>
        <taxon>Sphingomonadales</taxon>
        <taxon>Sphingomonadaceae</taxon>
        <taxon>Sphingomonas</taxon>
    </lineage>
</organism>
<protein>
    <submittedName>
        <fullName evidence="2">Uncharacterized protein</fullName>
    </submittedName>
</protein>
<dbReference type="Proteomes" id="UP001424459">
    <property type="component" value="Unassembled WGS sequence"/>
</dbReference>
<sequence length="101" mass="10821">MPIIYMPGAPLIHIASMPGRGGPVLSIERTQTPQEANPRPTKDPSSVTIGLVSRSGRAGRAIRARDPLPVAPYGLISTLRFGSSNFEGEANPWHSKHNVVI</sequence>
<evidence type="ECO:0000256" key="1">
    <source>
        <dbReference type="SAM" id="MobiDB-lite"/>
    </source>
</evidence>
<accession>A0ABP7UFF3</accession>
<feature type="region of interest" description="Disordered" evidence="1">
    <location>
        <begin position="22"/>
        <end position="49"/>
    </location>
</feature>
<dbReference type="EMBL" id="BAABBR010000001">
    <property type="protein sequence ID" value="GAA4042283.1"/>
    <property type="molecule type" value="Genomic_DNA"/>
</dbReference>
<evidence type="ECO:0000313" key="2">
    <source>
        <dbReference type="EMBL" id="GAA4042283.1"/>
    </source>
</evidence>
<proteinExistence type="predicted"/>
<gene>
    <name evidence="2" type="ORF">GCM10022281_24260</name>
</gene>
<comment type="caution">
    <text evidence="2">The sequence shown here is derived from an EMBL/GenBank/DDBJ whole genome shotgun (WGS) entry which is preliminary data.</text>
</comment>
<evidence type="ECO:0000313" key="3">
    <source>
        <dbReference type="Proteomes" id="UP001424459"/>
    </source>
</evidence>
<name>A0ABP7UFF3_9SPHN</name>
<reference evidence="3" key="1">
    <citation type="journal article" date="2019" name="Int. J. Syst. Evol. Microbiol.">
        <title>The Global Catalogue of Microorganisms (GCM) 10K type strain sequencing project: providing services to taxonomists for standard genome sequencing and annotation.</title>
        <authorList>
            <consortium name="The Broad Institute Genomics Platform"/>
            <consortium name="The Broad Institute Genome Sequencing Center for Infectious Disease"/>
            <person name="Wu L."/>
            <person name="Ma J."/>
        </authorList>
    </citation>
    <scope>NUCLEOTIDE SEQUENCE [LARGE SCALE GENOMIC DNA]</scope>
    <source>
        <strain evidence="3">JCM 17564</strain>
    </source>
</reference>
<keyword evidence="3" id="KW-1185">Reference proteome</keyword>